<gene>
    <name evidence="1" type="ORF">K469DRAFT_768996</name>
</gene>
<dbReference type="PANTHER" id="PTHR24148:SF64">
    <property type="entry name" value="HETEROKARYON INCOMPATIBILITY DOMAIN-CONTAINING PROTEIN"/>
    <property type="match status" value="1"/>
</dbReference>
<sequence length="357" mass="40306">MQQSLVETSLKSATRYSALSYAWDAQSPSCPIECYGGILNVTPNCQAALHRLRDKHELCQTKPKSEEERAWMNETLALVFGVGVHDSSQDVLGPAFKLSWFHRMWTVQEVTLPAVENVIVQYGPVSFPWLFLLLAMGLLKTTNYKWGKWDEATHLQRSITGMFMERSHSDWRKLLGIASSDALPYHGLLQLLAPMRSKKATDPKDKVFALFGVTEELGLDFPPPKYENPLERVYVETAVACIEQDRSLNILYEAPSNERHSALPSWVPDWSAEGWRSSYLRGYLGKGFRAAGDDSPQWSFSQDYRRLTISGKLIDSVDNCGTVLEFDKDFSNGPARLGIGATKFKDYLEDIRPPLTS</sequence>
<evidence type="ECO:0000313" key="1">
    <source>
        <dbReference type="EMBL" id="KAF2188348.1"/>
    </source>
</evidence>
<name>A0A6A6ECS0_9PEZI</name>
<protein>
    <submittedName>
        <fullName evidence="1">Uncharacterized protein</fullName>
    </submittedName>
</protein>
<dbReference type="PANTHER" id="PTHR24148">
    <property type="entry name" value="ANKYRIN REPEAT DOMAIN-CONTAINING PROTEIN 39 HOMOLOG-RELATED"/>
    <property type="match status" value="1"/>
</dbReference>
<accession>A0A6A6ECS0</accession>
<dbReference type="Proteomes" id="UP000800200">
    <property type="component" value="Unassembled WGS sequence"/>
</dbReference>
<dbReference type="InterPro" id="IPR052895">
    <property type="entry name" value="HetReg/Transcr_Mod"/>
</dbReference>
<evidence type="ECO:0000313" key="2">
    <source>
        <dbReference type="Proteomes" id="UP000800200"/>
    </source>
</evidence>
<proteinExistence type="predicted"/>
<reference evidence="1" key="1">
    <citation type="journal article" date="2020" name="Stud. Mycol.">
        <title>101 Dothideomycetes genomes: a test case for predicting lifestyles and emergence of pathogens.</title>
        <authorList>
            <person name="Haridas S."/>
            <person name="Albert R."/>
            <person name="Binder M."/>
            <person name="Bloem J."/>
            <person name="Labutti K."/>
            <person name="Salamov A."/>
            <person name="Andreopoulos B."/>
            <person name="Baker S."/>
            <person name="Barry K."/>
            <person name="Bills G."/>
            <person name="Bluhm B."/>
            <person name="Cannon C."/>
            <person name="Castanera R."/>
            <person name="Culley D."/>
            <person name="Daum C."/>
            <person name="Ezra D."/>
            <person name="Gonzalez J."/>
            <person name="Henrissat B."/>
            <person name="Kuo A."/>
            <person name="Liang C."/>
            <person name="Lipzen A."/>
            <person name="Lutzoni F."/>
            <person name="Magnuson J."/>
            <person name="Mondo S."/>
            <person name="Nolan M."/>
            <person name="Ohm R."/>
            <person name="Pangilinan J."/>
            <person name="Park H.-J."/>
            <person name="Ramirez L."/>
            <person name="Alfaro M."/>
            <person name="Sun H."/>
            <person name="Tritt A."/>
            <person name="Yoshinaga Y."/>
            <person name="Zwiers L.-H."/>
            <person name="Turgeon B."/>
            <person name="Goodwin S."/>
            <person name="Spatafora J."/>
            <person name="Crous P."/>
            <person name="Grigoriev I."/>
        </authorList>
    </citation>
    <scope>NUCLEOTIDE SEQUENCE</scope>
    <source>
        <strain evidence="1">CBS 207.26</strain>
    </source>
</reference>
<dbReference type="OrthoDB" id="194358at2759"/>
<dbReference type="AlphaFoldDB" id="A0A6A6ECS0"/>
<dbReference type="EMBL" id="ML994624">
    <property type="protein sequence ID" value="KAF2188348.1"/>
    <property type="molecule type" value="Genomic_DNA"/>
</dbReference>
<organism evidence="1 2">
    <name type="scientific">Zopfia rhizophila CBS 207.26</name>
    <dbReference type="NCBI Taxonomy" id="1314779"/>
    <lineage>
        <taxon>Eukaryota</taxon>
        <taxon>Fungi</taxon>
        <taxon>Dikarya</taxon>
        <taxon>Ascomycota</taxon>
        <taxon>Pezizomycotina</taxon>
        <taxon>Dothideomycetes</taxon>
        <taxon>Dothideomycetes incertae sedis</taxon>
        <taxon>Zopfiaceae</taxon>
        <taxon>Zopfia</taxon>
    </lineage>
</organism>
<keyword evidence="2" id="KW-1185">Reference proteome</keyword>